<keyword evidence="1" id="KW-1133">Transmembrane helix</keyword>
<keyword evidence="1" id="KW-0472">Membrane</keyword>
<dbReference type="Proteomes" id="UP001295420">
    <property type="component" value="Unassembled WGS sequence"/>
</dbReference>
<evidence type="ECO:0000313" key="3">
    <source>
        <dbReference type="Proteomes" id="UP001295420"/>
    </source>
</evidence>
<comment type="caution">
    <text evidence="2">The sequence shown here is derived from an EMBL/GenBank/DDBJ whole genome shotgun (WGS) entry which is preliminary data.</text>
</comment>
<feature type="transmembrane region" description="Helical" evidence="1">
    <location>
        <begin position="12"/>
        <end position="32"/>
    </location>
</feature>
<sequence>MTRKAFYANNTRILCWGIGLGLMVGVLVGASLH</sequence>
<accession>A0AAU9QB60</accession>
<gene>
    <name evidence="2" type="ORF">THF1D04_440002</name>
</gene>
<dbReference type="EMBL" id="CAKMTQ010000039">
    <property type="protein sequence ID" value="CAH1537041.1"/>
    <property type="molecule type" value="Genomic_DNA"/>
</dbReference>
<reference evidence="2" key="1">
    <citation type="submission" date="2022-01" db="EMBL/GenBank/DDBJ databases">
        <authorList>
            <person name="Lagorce A."/>
        </authorList>
    </citation>
    <scope>NUCLEOTIDE SEQUENCE</scope>
    <source>
        <strain evidence="2">Th15_F1_D04</strain>
    </source>
</reference>
<protein>
    <submittedName>
        <fullName evidence="2">Uncharacterized protein</fullName>
    </submittedName>
</protein>
<keyword evidence="1" id="KW-0812">Transmembrane</keyword>
<evidence type="ECO:0000313" key="2">
    <source>
        <dbReference type="EMBL" id="CAH1537041.1"/>
    </source>
</evidence>
<organism evidence="2 3">
    <name type="scientific">Vibrio owensii</name>
    <dbReference type="NCBI Taxonomy" id="696485"/>
    <lineage>
        <taxon>Bacteria</taxon>
        <taxon>Pseudomonadati</taxon>
        <taxon>Pseudomonadota</taxon>
        <taxon>Gammaproteobacteria</taxon>
        <taxon>Vibrionales</taxon>
        <taxon>Vibrionaceae</taxon>
        <taxon>Vibrio</taxon>
    </lineage>
</organism>
<proteinExistence type="predicted"/>
<evidence type="ECO:0000256" key="1">
    <source>
        <dbReference type="SAM" id="Phobius"/>
    </source>
</evidence>
<dbReference type="AlphaFoldDB" id="A0AAU9QB60"/>
<name>A0AAU9QB60_9VIBR</name>